<keyword evidence="1" id="KW-0472">Membrane</keyword>
<keyword evidence="1" id="KW-1133">Transmembrane helix</keyword>
<feature type="transmembrane region" description="Helical" evidence="1">
    <location>
        <begin position="334"/>
        <end position="354"/>
    </location>
</feature>
<feature type="transmembrane region" description="Helical" evidence="1">
    <location>
        <begin position="308"/>
        <end position="328"/>
    </location>
</feature>
<feature type="transmembrane region" description="Helical" evidence="1">
    <location>
        <begin position="112"/>
        <end position="132"/>
    </location>
</feature>
<comment type="caution">
    <text evidence="2">The sequence shown here is derived from an EMBL/GenBank/DDBJ whole genome shotgun (WGS) entry which is preliminary data.</text>
</comment>
<name>A0A9X4PEK8_9PAST</name>
<gene>
    <name evidence="2" type="ORF">A6A20_10975</name>
</gene>
<evidence type="ECO:0000313" key="3">
    <source>
        <dbReference type="Proteomes" id="UP001155500"/>
    </source>
</evidence>
<proteinExistence type="predicted"/>
<feature type="transmembrane region" description="Helical" evidence="1">
    <location>
        <begin position="361"/>
        <end position="379"/>
    </location>
</feature>
<accession>A0A9X4PEK8</accession>
<feature type="transmembrane region" description="Helical" evidence="1">
    <location>
        <begin position="50"/>
        <end position="69"/>
    </location>
</feature>
<protein>
    <submittedName>
        <fullName evidence="2">Uncharacterized protein</fullName>
    </submittedName>
</protein>
<feature type="transmembrane region" description="Helical" evidence="1">
    <location>
        <begin position="152"/>
        <end position="177"/>
    </location>
</feature>
<dbReference type="EMBL" id="LWID01000001">
    <property type="protein sequence ID" value="MDG6896131.1"/>
    <property type="molecule type" value="Genomic_DNA"/>
</dbReference>
<organism evidence="2 3">
    <name type="scientific">Volucribacter amazonae</name>
    <dbReference type="NCBI Taxonomy" id="256731"/>
    <lineage>
        <taxon>Bacteria</taxon>
        <taxon>Pseudomonadati</taxon>
        <taxon>Pseudomonadota</taxon>
        <taxon>Gammaproteobacteria</taxon>
        <taxon>Pasteurellales</taxon>
        <taxon>Pasteurellaceae</taxon>
        <taxon>Volucribacter</taxon>
    </lineage>
</organism>
<dbReference type="Proteomes" id="UP001155500">
    <property type="component" value="Unassembled WGS sequence"/>
</dbReference>
<evidence type="ECO:0000313" key="2">
    <source>
        <dbReference type="EMBL" id="MDG6896131.1"/>
    </source>
</evidence>
<feature type="transmembrane region" description="Helical" evidence="1">
    <location>
        <begin position="221"/>
        <end position="239"/>
    </location>
</feature>
<keyword evidence="1" id="KW-0812">Transmembrane</keyword>
<keyword evidence="3" id="KW-1185">Reference proteome</keyword>
<feature type="transmembrane region" description="Helical" evidence="1">
    <location>
        <begin position="81"/>
        <end position="100"/>
    </location>
</feature>
<sequence length="391" mass="45331">MSALVSLFYLYDPWLNHIWRMAFVVGIMACVAVGYKYYRGQYPQGIAIPKDSLWAIGLLIGLSAIPLLIHQSQDFSVLKMYSKTLILFIFAWAIYQWLYVQQKEKIIRDLKIGIAIQCVLAMLALLGVEFIIEFLFSVHIPLPRFYGSEQQYRLYALTSSAFFQLSIFYCLLLHFLLAYHKAYSSRSVWWLLPLLIIGTLSGRTFLLCAWGSLLLYFQWRYLPSLVLFVLLIFGLAYYFPEQRYIAHALEPIINLLHQGQEVSSSTTTLVEKHLFVPEFRHFVMGDGYYLNQDGRYYAGSDSGFIRQLFYGGVAYVLLCLVFTSYFIWRVAQNWFTGLSKWLFFLSTLGLISLFNIKADSYAFPGLMLVLLMFLSLFSTEGKQGSLFKFRK</sequence>
<reference evidence="2" key="1">
    <citation type="submission" date="2016-03" db="EMBL/GenBank/DDBJ databases">
        <title>Co-evolution between Pasteurellaceae and their hosts.</title>
        <authorList>
            <person name="Hansen M.J."/>
            <person name="Bojesen A.M."/>
            <person name="Planet P."/>
        </authorList>
    </citation>
    <scope>NUCLEOTIDE SEQUENCE</scope>
    <source>
        <strain evidence="2">146/S8/89</strain>
    </source>
</reference>
<dbReference type="RefSeq" id="WP_279573490.1">
    <property type="nucleotide sequence ID" value="NZ_LWID01000001.1"/>
</dbReference>
<evidence type="ECO:0000256" key="1">
    <source>
        <dbReference type="SAM" id="Phobius"/>
    </source>
</evidence>
<feature type="transmembrane region" description="Helical" evidence="1">
    <location>
        <begin position="18"/>
        <end position="38"/>
    </location>
</feature>
<dbReference type="AlphaFoldDB" id="A0A9X4PEK8"/>
<feature type="transmembrane region" description="Helical" evidence="1">
    <location>
        <begin position="189"/>
        <end position="215"/>
    </location>
</feature>